<name>A0A7D9JKA7_PARCT</name>
<dbReference type="InterPro" id="IPR036179">
    <property type="entry name" value="Ig-like_dom_sf"/>
</dbReference>
<accession>A0A7D9JKA7</accession>
<dbReference type="InterPro" id="IPR013783">
    <property type="entry name" value="Ig-like_fold"/>
</dbReference>
<proteinExistence type="predicted"/>
<gene>
    <name evidence="1" type="ORF">PACLA_8A038445</name>
</gene>
<dbReference type="Proteomes" id="UP001152795">
    <property type="component" value="Unassembled WGS sequence"/>
</dbReference>
<evidence type="ECO:0000313" key="2">
    <source>
        <dbReference type="Proteomes" id="UP001152795"/>
    </source>
</evidence>
<dbReference type="OrthoDB" id="6151406at2759"/>
<sequence>KPEINMDKTYKFQKGTVIDCAIKRANPPEVNYTWYSCDIPICSERSWKFVKKYPTLQLASQLKPDMKYKCEAKNAAGTASKIIDVFKPVENTSD</sequence>
<protein>
    <submittedName>
        <fullName evidence="1">---NA</fullName>
    </submittedName>
</protein>
<evidence type="ECO:0000313" key="1">
    <source>
        <dbReference type="EMBL" id="CAB4031722.1"/>
    </source>
</evidence>
<dbReference type="EMBL" id="CACRXK020017847">
    <property type="protein sequence ID" value="CAB4031722.1"/>
    <property type="molecule type" value="Genomic_DNA"/>
</dbReference>
<dbReference type="InterPro" id="IPR007110">
    <property type="entry name" value="Ig-like_dom"/>
</dbReference>
<dbReference type="AlphaFoldDB" id="A0A7D9JKA7"/>
<feature type="non-terminal residue" evidence="1">
    <location>
        <position position="94"/>
    </location>
</feature>
<feature type="non-terminal residue" evidence="1">
    <location>
        <position position="1"/>
    </location>
</feature>
<comment type="caution">
    <text evidence="1">The sequence shown here is derived from an EMBL/GenBank/DDBJ whole genome shotgun (WGS) entry which is preliminary data.</text>
</comment>
<dbReference type="SUPFAM" id="SSF48726">
    <property type="entry name" value="Immunoglobulin"/>
    <property type="match status" value="1"/>
</dbReference>
<keyword evidence="2" id="KW-1185">Reference proteome</keyword>
<reference evidence="1" key="1">
    <citation type="submission" date="2020-04" db="EMBL/GenBank/DDBJ databases">
        <authorList>
            <person name="Alioto T."/>
            <person name="Alioto T."/>
            <person name="Gomez Garrido J."/>
        </authorList>
    </citation>
    <scope>NUCLEOTIDE SEQUENCE</scope>
    <source>
        <strain evidence="1">A484AB</strain>
    </source>
</reference>
<dbReference type="Gene3D" id="2.60.40.10">
    <property type="entry name" value="Immunoglobulins"/>
    <property type="match status" value="1"/>
</dbReference>
<dbReference type="PROSITE" id="PS50835">
    <property type="entry name" value="IG_LIKE"/>
    <property type="match status" value="1"/>
</dbReference>
<organism evidence="1 2">
    <name type="scientific">Paramuricea clavata</name>
    <name type="common">Red gorgonian</name>
    <name type="synonym">Violescent sea-whip</name>
    <dbReference type="NCBI Taxonomy" id="317549"/>
    <lineage>
        <taxon>Eukaryota</taxon>
        <taxon>Metazoa</taxon>
        <taxon>Cnidaria</taxon>
        <taxon>Anthozoa</taxon>
        <taxon>Octocorallia</taxon>
        <taxon>Malacalcyonacea</taxon>
        <taxon>Plexauridae</taxon>
        <taxon>Paramuricea</taxon>
    </lineage>
</organism>